<dbReference type="Proteomes" id="UP000298860">
    <property type="component" value="Unassembled WGS sequence"/>
</dbReference>
<gene>
    <name evidence="1" type="ORF">GTS_42600</name>
</gene>
<comment type="caution">
    <text evidence="1">The sequence shown here is derived from an EMBL/GenBank/DDBJ whole genome shotgun (WGS) entry which is preliminary data.</text>
</comment>
<name>A0A4D4JFE5_9PSEU</name>
<dbReference type="EMBL" id="BJFL01000026">
    <property type="protein sequence ID" value="GDY32627.1"/>
    <property type="molecule type" value="Genomic_DNA"/>
</dbReference>
<dbReference type="AlphaFoldDB" id="A0A4D4JFE5"/>
<reference evidence="2" key="1">
    <citation type="submission" date="2019-04" db="EMBL/GenBank/DDBJ databases">
        <title>Draft genome sequence of Pseudonocardiaceae bacterium SL3-2-4.</title>
        <authorList>
            <person name="Ningsih F."/>
            <person name="Yokota A."/>
            <person name="Sakai Y."/>
            <person name="Nanatani K."/>
            <person name="Yabe S."/>
            <person name="Oetari A."/>
            <person name="Sjamsuridzal W."/>
        </authorList>
    </citation>
    <scope>NUCLEOTIDE SEQUENCE [LARGE SCALE GENOMIC DNA]</scope>
    <source>
        <strain evidence="2">SL3-2-4</strain>
    </source>
</reference>
<organism evidence="1 2">
    <name type="scientific">Gandjariella thermophila</name>
    <dbReference type="NCBI Taxonomy" id="1931992"/>
    <lineage>
        <taxon>Bacteria</taxon>
        <taxon>Bacillati</taxon>
        <taxon>Actinomycetota</taxon>
        <taxon>Actinomycetes</taxon>
        <taxon>Pseudonocardiales</taxon>
        <taxon>Pseudonocardiaceae</taxon>
        <taxon>Gandjariella</taxon>
    </lineage>
</organism>
<keyword evidence="2" id="KW-1185">Reference proteome</keyword>
<sequence>MRTARSVTGSATPTLATQLHAVEARGLALLGDVGETTAAVDAAMRSFDAARPDREPVWLGYDTHTELFGELGQGLFATSAASTGPPE</sequence>
<accession>A0A4D4JFE5</accession>
<evidence type="ECO:0000313" key="1">
    <source>
        <dbReference type="EMBL" id="GDY32627.1"/>
    </source>
</evidence>
<proteinExistence type="predicted"/>
<evidence type="ECO:0000313" key="2">
    <source>
        <dbReference type="Proteomes" id="UP000298860"/>
    </source>
</evidence>
<protein>
    <submittedName>
        <fullName evidence="1">Uncharacterized protein</fullName>
    </submittedName>
</protein>